<protein>
    <submittedName>
        <fullName evidence="2">Xylose isomerase</fullName>
    </submittedName>
</protein>
<dbReference type="Pfam" id="PF01261">
    <property type="entry name" value="AP_endonuc_2"/>
    <property type="match status" value="1"/>
</dbReference>
<dbReference type="InterPro" id="IPR050312">
    <property type="entry name" value="IolE/XylAMocC-like"/>
</dbReference>
<dbReference type="EMBL" id="CP042906">
    <property type="protein sequence ID" value="QEX16143.1"/>
    <property type="molecule type" value="Genomic_DNA"/>
</dbReference>
<dbReference type="RefSeq" id="WP_151176537.1">
    <property type="nucleotide sequence ID" value="NZ_CP042906.1"/>
</dbReference>
<feature type="domain" description="Xylose isomerase-like TIM barrel" evidence="1">
    <location>
        <begin position="32"/>
        <end position="164"/>
    </location>
</feature>
<dbReference type="SUPFAM" id="SSF51658">
    <property type="entry name" value="Xylose isomerase-like"/>
    <property type="match status" value="1"/>
</dbReference>
<dbReference type="GO" id="GO:0016853">
    <property type="term" value="F:isomerase activity"/>
    <property type="evidence" value="ECO:0007669"/>
    <property type="project" value="UniProtKB-KW"/>
</dbReference>
<reference evidence="2 3" key="1">
    <citation type="submission" date="2019-08" db="EMBL/GenBank/DDBJ databases">
        <title>Hyperibacter terrae gen. nov., sp. nov. and Hyperibacter viscosus sp. nov., two new members in the family Rhodospirillaceae isolated from the rhizosphere of Hypericum perforatum.</title>
        <authorList>
            <person name="Noviana Z."/>
        </authorList>
    </citation>
    <scope>NUCLEOTIDE SEQUENCE [LARGE SCALE GENOMIC DNA]</scope>
    <source>
        <strain evidence="2 3">R5913</strain>
    </source>
</reference>
<organism evidence="2 3">
    <name type="scientific">Hypericibacter terrae</name>
    <dbReference type="NCBI Taxonomy" id="2602015"/>
    <lineage>
        <taxon>Bacteria</taxon>
        <taxon>Pseudomonadati</taxon>
        <taxon>Pseudomonadota</taxon>
        <taxon>Alphaproteobacteria</taxon>
        <taxon>Rhodospirillales</taxon>
        <taxon>Dongiaceae</taxon>
        <taxon>Hypericibacter</taxon>
    </lineage>
</organism>
<sequence length="290" mass="33657">MQKLLVFQSLWAMERRRPDGLEWPLEEKIRMIAEAGFDGASIDFGDLAFARQATSLLREHGLTWQIEAFISTVEALKPILEGARELGGTHINLLPVVRPYTLEECVPYIEGWRALAAEAGVKLNIETHRNEMTTDLIFTLHLLDRFPNLRLEADLSHFLVGREFWYPISEENHALIHRILDHAWGLQGRVGSREQIQIQIDFPQHRHWVELFLTWWDYGMRSWRRRAGPDDSLTFLCELGPKEYAITGADGYELSDRWLEAQKLKSMVRDLWARIEAEEAGGPGDRERTR</sequence>
<dbReference type="InterPro" id="IPR013022">
    <property type="entry name" value="Xyl_isomerase-like_TIM-brl"/>
</dbReference>
<keyword evidence="2" id="KW-0413">Isomerase</keyword>
<dbReference type="PANTHER" id="PTHR12110:SF21">
    <property type="entry name" value="XYLOSE ISOMERASE-LIKE TIM BARREL DOMAIN-CONTAINING PROTEIN"/>
    <property type="match status" value="1"/>
</dbReference>
<gene>
    <name evidence="2" type="ORF">FRZ44_14350</name>
</gene>
<dbReference type="Proteomes" id="UP000326202">
    <property type="component" value="Chromosome"/>
</dbReference>
<dbReference type="InterPro" id="IPR036237">
    <property type="entry name" value="Xyl_isomerase-like_sf"/>
</dbReference>
<evidence type="ECO:0000313" key="3">
    <source>
        <dbReference type="Proteomes" id="UP000326202"/>
    </source>
</evidence>
<dbReference type="KEGG" id="htq:FRZ44_14350"/>
<keyword evidence="3" id="KW-1185">Reference proteome</keyword>
<evidence type="ECO:0000313" key="2">
    <source>
        <dbReference type="EMBL" id="QEX16143.1"/>
    </source>
</evidence>
<dbReference type="OrthoDB" id="2555274at2"/>
<dbReference type="AlphaFoldDB" id="A0A5J6MFC9"/>
<name>A0A5J6MFC9_9PROT</name>
<accession>A0A5J6MFC9</accession>
<dbReference type="PANTHER" id="PTHR12110">
    <property type="entry name" value="HYDROXYPYRUVATE ISOMERASE"/>
    <property type="match status" value="1"/>
</dbReference>
<dbReference type="Gene3D" id="3.20.20.150">
    <property type="entry name" value="Divalent-metal-dependent TIM barrel enzymes"/>
    <property type="match status" value="1"/>
</dbReference>
<proteinExistence type="predicted"/>
<evidence type="ECO:0000259" key="1">
    <source>
        <dbReference type="Pfam" id="PF01261"/>
    </source>
</evidence>